<reference evidence="3 4" key="1">
    <citation type="submission" date="2018-05" db="EMBL/GenBank/DDBJ databases">
        <title>Genomic Encyclopedia of Type Strains, Phase IV (KMG-IV): sequencing the most valuable type-strain genomes for metagenomic binning, comparative biology and taxonomic classification.</title>
        <authorList>
            <person name="Goeker M."/>
        </authorList>
    </citation>
    <scope>NUCLEOTIDE SEQUENCE [LARGE SCALE GENOMIC DNA]</scope>
    <source>
        <strain evidence="3 4">DSM 18773</strain>
    </source>
</reference>
<dbReference type="PANTHER" id="PTHR35861">
    <property type="match status" value="1"/>
</dbReference>
<evidence type="ECO:0000259" key="2">
    <source>
        <dbReference type="Pfam" id="PF17482"/>
    </source>
</evidence>
<dbReference type="PANTHER" id="PTHR35861:SF2">
    <property type="entry name" value="FELS-2 PROPHAGE PROTEIN"/>
    <property type="match status" value="1"/>
</dbReference>
<dbReference type="OrthoDB" id="9767864at2"/>
<accession>A0A316DDH5</accession>
<dbReference type="AlphaFoldDB" id="A0A316DDH5"/>
<evidence type="ECO:0000313" key="3">
    <source>
        <dbReference type="EMBL" id="PWK16064.1"/>
    </source>
</evidence>
<comment type="caution">
    <text evidence="3">The sequence shown here is derived from an EMBL/GenBank/DDBJ whole genome shotgun (WGS) entry which is preliminary data.</text>
</comment>
<sequence>MIKHGVYGTEVSTSTIPAAIAASGVPVVFGTAPINLSKRTTLPFNVPVLCSSFDEAVEAFGYSDNWEEFTLCEFIYSHFKLYAGGSVVLVNVLNPSEHKLHTANELISVVSKKVKLEDTGILPQSVAIDSADHTLAANEYTLSFDEVGKLIIQITADLTETEFFITYDRIDPTKVVSTNVIAGLDLVDEVYPRFRMLPGIVIAPGWSHIKEVGIKMVEKSTNINGHFRCLTITDVPTETVMVWSGVKAWKDANFQSSNRQMVCWPLVTRAGRVYHFSTHAASLIAETDADNQAVPFVSPSNKTLQVDGAILADGVTKVFLGPDQAATLNSGGVVTALNFIGGWKLWGNRTAAYPDSAIEPKDAFIPVRRMFDWLNNTITLKYWERLDGPITKRLVEAITDEVNLWLNGLTAVGVLTGGRVEFNASENPSADILDGKLKFHIYATPPSPAEQIEFVIEYDAQYLGAITGGATA</sequence>
<evidence type="ECO:0000313" key="4">
    <source>
        <dbReference type="Proteomes" id="UP000245634"/>
    </source>
</evidence>
<feature type="domain" description="Tail sheath protein C-terminal" evidence="2">
    <location>
        <begin position="363"/>
        <end position="457"/>
    </location>
</feature>
<dbReference type="EMBL" id="QGGL01000002">
    <property type="protein sequence ID" value="PWK16064.1"/>
    <property type="molecule type" value="Genomic_DNA"/>
</dbReference>
<gene>
    <name evidence="3" type="ORF">C7459_102311</name>
</gene>
<comment type="similarity">
    <text evidence="1">Belongs to the myoviridae tail sheath protein family.</text>
</comment>
<dbReference type="InterPro" id="IPR020287">
    <property type="entry name" value="Tail_sheath_C"/>
</dbReference>
<organism evidence="3 4">
    <name type="scientific">Tumebacillus permanentifrigoris</name>
    <dbReference type="NCBI Taxonomy" id="378543"/>
    <lineage>
        <taxon>Bacteria</taxon>
        <taxon>Bacillati</taxon>
        <taxon>Bacillota</taxon>
        <taxon>Bacilli</taxon>
        <taxon>Bacillales</taxon>
        <taxon>Alicyclobacillaceae</taxon>
        <taxon>Tumebacillus</taxon>
    </lineage>
</organism>
<keyword evidence="4" id="KW-1185">Reference proteome</keyword>
<dbReference type="InterPro" id="IPR052042">
    <property type="entry name" value="Tail_sheath_structural"/>
</dbReference>
<dbReference type="RefSeq" id="WP_109686489.1">
    <property type="nucleotide sequence ID" value="NZ_QGGL01000002.1"/>
</dbReference>
<protein>
    <recommendedName>
        <fullName evidence="2">Tail sheath protein C-terminal domain-containing protein</fullName>
    </recommendedName>
</protein>
<proteinExistence type="inferred from homology"/>
<evidence type="ECO:0000256" key="1">
    <source>
        <dbReference type="ARBA" id="ARBA00008005"/>
    </source>
</evidence>
<dbReference type="Pfam" id="PF17482">
    <property type="entry name" value="Phage_sheath_1C"/>
    <property type="match status" value="1"/>
</dbReference>
<dbReference type="Proteomes" id="UP000245634">
    <property type="component" value="Unassembled WGS sequence"/>
</dbReference>
<name>A0A316DDH5_9BACL</name>